<feature type="compositionally biased region" description="Acidic residues" evidence="1">
    <location>
        <begin position="413"/>
        <end position="431"/>
    </location>
</feature>
<gene>
    <name evidence="3" type="ORF">SNE40_010122</name>
</gene>
<dbReference type="Gene3D" id="3.60.40.10">
    <property type="entry name" value="PPM-type phosphatase domain"/>
    <property type="match status" value="1"/>
</dbReference>
<dbReference type="InterPro" id="IPR001932">
    <property type="entry name" value="PPM-type_phosphatase-like_dom"/>
</dbReference>
<proteinExistence type="predicted"/>
<dbReference type="PANTHER" id="PTHR21586:SF0">
    <property type="entry name" value="PP2C-LIKE DOMAIN-CONTAINING PROTEIN CG9801"/>
    <property type="match status" value="1"/>
</dbReference>
<dbReference type="SUPFAM" id="SSF81606">
    <property type="entry name" value="PP2C-like"/>
    <property type="match status" value="1"/>
</dbReference>
<organism evidence="3 4">
    <name type="scientific">Patella caerulea</name>
    <name type="common">Rayed Mediterranean limpet</name>
    <dbReference type="NCBI Taxonomy" id="87958"/>
    <lineage>
        <taxon>Eukaryota</taxon>
        <taxon>Metazoa</taxon>
        <taxon>Spiralia</taxon>
        <taxon>Lophotrochozoa</taxon>
        <taxon>Mollusca</taxon>
        <taxon>Gastropoda</taxon>
        <taxon>Patellogastropoda</taxon>
        <taxon>Patelloidea</taxon>
        <taxon>Patellidae</taxon>
        <taxon>Patella</taxon>
    </lineage>
</organism>
<dbReference type="InterPro" id="IPR036457">
    <property type="entry name" value="PPM-type-like_dom_sf"/>
</dbReference>
<evidence type="ECO:0000313" key="4">
    <source>
        <dbReference type="Proteomes" id="UP001347796"/>
    </source>
</evidence>
<evidence type="ECO:0000259" key="2">
    <source>
        <dbReference type="PROSITE" id="PS51746"/>
    </source>
</evidence>
<evidence type="ECO:0000256" key="1">
    <source>
        <dbReference type="SAM" id="MobiDB-lite"/>
    </source>
</evidence>
<feature type="region of interest" description="Disordered" evidence="1">
    <location>
        <begin position="410"/>
        <end position="431"/>
    </location>
</feature>
<keyword evidence="4" id="KW-1185">Reference proteome</keyword>
<feature type="region of interest" description="Disordered" evidence="1">
    <location>
        <begin position="472"/>
        <end position="513"/>
    </location>
</feature>
<dbReference type="PROSITE" id="PS51746">
    <property type="entry name" value="PPM_2"/>
    <property type="match status" value="1"/>
</dbReference>
<name>A0AAN8JUL3_PATCE</name>
<evidence type="ECO:0000313" key="3">
    <source>
        <dbReference type="EMBL" id="KAK6182424.1"/>
    </source>
</evidence>
<accession>A0AAN8JUL3</accession>
<feature type="domain" description="PPM-type phosphatase" evidence="2">
    <location>
        <begin position="86"/>
        <end position="408"/>
    </location>
</feature>
<reference evidence="3 4" key="1">
    <citation type="submission" date="2024-01" db="EMBL/GenBank/DDBJ databases">
        <title>The genome of the rayed Mediterranean limpet Patella caerulea (Linnaeus, 1758).</title>
        <authorList>
            <person name="Anh-Thu Weber A."/>
            <person name="Halstead-Nussloch G."/>
        </authorList>
    </citation>
    <scope>NUCLEOTIDE SEQUENCE [LARGE SCALE GENOMIC DNA]</scope>
    <source>
        <strain evidence="3">AATW-2023a</strain>
        <tissue evidence="3">Whole specimen</tissue>
    </source>
</reference>
<dbReference type="PANTHER" id="PTHR21586">
    <property type="entry name" value="TIPA"/>
    <property type="match status" value="1"/>
</dbReference>
<dbReference type="AlphaFoldDB" id="A0AAN8JUL3"/>
<comment type="caution">
    <text evidence="3">The sequence shown here is derived from an EMBL/GenBank/DDBJ whole genome shotgun (WGS) entry which is preliminary data.</text>
</comment>
<sequence>MDTERGKKKIKFGVDIFHGECPEDLPLVQLADLDEELVASYTGPDKGLAYLLDETKENNGNVSTMVAGVDGWNKKEQQAYGICISLYEQHPVNKKMSGDPVADAFSICARKNNTIMVIADGVNWGEKSRLAARCCLYGSMNYLNNQIFQQKNYPSSTQEALTLLRESLDEAHRFILQKDGGLTTVCACLICPVSNSDQYAVCCVNVGDSFGFIYNVNHGIREVTIGSHDVSSERDIRDAGGALGPVDGINPELHNLTCSLSFCNSGDVVFLTTDGISDNFDPVVTKIAIAQRSPDANLNSTSADINCSKPEMSPRERHIYSMKEMERVVHEFELITEEQCSAQELCGSLVQHVLTLTDNKRKILENPALYSRRRLTVSEKQVRDSEIVRKMASAPGKLDHASIVAVEVGAFEDKDEDDEDDDDDECELDEGVDATFTSIDTSCLSQSPAHRSKKSGARKFFSRIRKLSSPTTLPAEHTLTLVNSPKKSNTSSKAKSDHEASPPISPTSPNLSGIIFDNKFEARSCKAEFKSKRPYQRSMSYESNV</sequence>
<feature type="compositionally biased region" description="Polar residues" evidence="1">
    <location>
        <begin position="480"/>
        <end position="493"/>
    </location>
</feature>
<dbReference type="EMBL" id="JAZGQO010000007">
    <property type="protein sequence ID" value="KAK6182424.1"/>
    <property type="molecule type" value="Genomic_DNA"/>
</dbReference>
<dbReference type="InterPro" id="IPR053287">
    <property type="entry name" value="PP2C-like_domain"/>
</dbReference>
<dbReference type="Proteomes" id="UP001347796">
    <property type="component" value="Unassembled WGS sequence"/>
</dbReference>
<dbReference type="SMART" id="SM00332">
    <property type="entry name" value="PP2Cc"/>
    <property type="match status" value="1"/>
</dbReference>
<protein>
    <recommendedName>
        <fullName evidence="2">PPM-type phosphatase domain-containing protein</fullName>
    </recommendedName>
</protein>